<feature type="region of interest" description="Disordered" evidence="1">
    <location>
        <begin position="35"/>
        <end position="54"/>
    </location>
</feature>
<accession>A0A9X6RP39</accession>
<organism evidence="2 3">
    <name type="scientific">Hypsibius exemplaris</name>
    <name type="common">Freshwater tardigrade</name>
    <dbReference type="NCBI Taxonomy" id="2072580"/>
    <lineage>
        <taxon>Eukaryota</taxon>
        <taxon>Metazoa</taxon>
        <taxon>Ecdysozoa</taxon>
        <taxon>Tardigrada</taxon>
        <taxon>Eutardigrada</taxon>
        <taxon>Parachela</taxon>
        <taxon>Hypsibioidea</taxon>
        <taxon>Hypsibiidae</taxon>
        <taxon>Hypsibius</taxon>
    </lineage>
</organism>
<feature type="compositionally biased region" description="Acidic residues" evidence="1">
    <location>
        <begin position="440"/>
        <end position="455"/>
    </location>
</feature>
<feature type="compositionally biased region" description="Basic and acidic residues" evidence="1">
    <location>
        <begin position="492"/>
        <end position="506"/>
    </location>
</feature>
<dbReference type="AlphaFoldDB" id="A0A9X6RP39"/>
<dbReference type="OrthoDB" id="4703at2759"/>
<feature type="region of interest" description="Disordered" evidence="1">
    <location>
        <begin position="70"/>
        <end position="214"/>
    </location>
</feature>
<keyword evidence="3" id="KW-1185">Reference proteome</keyword>
<feature type="compositionally biased region" description="Basic and acidic residues" evidence="1">
    <location>
        <begin position="388"/>
        <end position="397"/>
    </location>
</feature>
<feature type="compositionally biased region" description="Acidic residues" evidence="1">
    <location>
        <begin position="462"/>
        <end position="491"/>
    </location>
</feature>
<feature type="region of interest" description="Disordered" evidence="1">
    <location>
        <begin position="388"/>
        <end position="507"/>
    </location>
</feature>
<feature type="compositionally biased region" description="Low complexity" evidence="1">
    <location>
        <begin position="41"/>
        <end position="54"/>
    </location>
</feature>
<dbReference type="Proteomes" id="UP000192578">
    <property type="component" value="Unassembled WGS sequence"/>
</dbReference>
<comment type="caution">
    <text evidence="2">The sequence shown here is derived from an EMBL/GenBank/DDBJ whole genome shotgun (WGS) entry which is preliminary data.</text>
</comment>
<sequence length="632" mass="70587">MQTRRRGKLPDGSTPIPLTPSAAVKSPEVVVASVAKPTAALGKGKSTTTPSTTLKRGKKLVTLAVDVKGTVPPTAAKENPAQVQLQRGRSHRTRNVDSRPVGVSEASVDEEQEEGTVKEDPRRSGRVKTATVHFSASASAEVPAGQGIVSADDAEEDLTKTGKTGRHRSAMRGPESRTVRPTNRRKIEATAMRKRGRPARSFTPMTSDPEPEEVNPLVNELAPADAVATSEAEKNGVFDAVDEVPLGNRPMKKVLRSPKLAKTALTARRNDPTGEPNICTRCENKPAGMEHFYRFHNGLLAVEQATLPEKEKRNRWTFTIKHKKCKLRCQVLDCRKTLNSTTAMIYHEKICGVKVERLLCKHCQRMISSACFRQHQREHERVIEEVSWRDAKQDAPEPKVATTSTEAELEVKNEPTGEEGGRRPKRKSAVAALKNFRPAEDEEKDELEDYEDDEDKYQPSDGTDDEADIEGDGDNEEEVECVDSEADEDEEPGRGDKTGRDRKNGQLDRMIGFRPTVQFARLNSLWRRSLDVLGYAQCEVPDCGHVETSLAGMLLHYRKCRLEAIKKSVKRCAVRACSFRYHRESRLLGHYIKKHRKSLAEARAMLKEKRPVPDALAWRPSQEEIDALKLFD</sequence>
<protein>
    <submittedName>
        <fullName evidence="2">Uncharacterized protein</fullName>
    </submittedName>
</protein>
<evidence type="ECO:0000313" key="2">
    <source>
        <dbReference type="EMBL" id="OWA54695.1"/>
    </source>
</evidence>
<name>A0A9X6RP39_HYPEX</name>
<feature type="compositionally biased region" description="Basic and acidic residues" evidence="1">
    <location>
        <begin position="409"/>
        <end position="422"/>
    </location>
</feature>
<feature type="region of interest" description="Disordered" evidence="1">
    <location>
        <begin position="1"/>
        <end position="27"/>
    </location>
</feature>
<evidence type="ECO:0000313" key="3">
    <source>
        <dbReference type="Proteomes" id="UP000192578"/>
    </source>
</evidence>
<proteinExistence type="predicted"/>
<dbReference type="EMBL" id="MTYJ01000443">
    <property type="protein sequence ID" value="OWA54695.1"/>
    <property type="molecule type" value="Genomic_DNA"/>
</dbReference>
<evidence type="ECO:0000256" key="1">
    <source>
        <dbReference type="SAM" id="MobiDB-lite"/>
    </source>
</evidence>
<gene>
    <name evidence="2" type="ORF">BV898_19096</name>
</gene>
<reference evidence="3" key="1">
    <citation type="submission" date="2017-01" db="EMBL/GenBank/DDBJ databases">
        <title>Comparative genomics of anhydrobiosis in the tardigrade Hypsibius dujardini.</title>
        <authorList>
            <person name="Yoshida Y."/>
            <person name="Koutsovoulos G."/>
            <person name="Laetsch D."/>
            <person name="Stevens L."/>
            <person name="Kumar S."/>
            <person name="Horikawa D."/>
            <person name="Ishino K."/>
            <person name="Komine S."/>
            <person name="Tomita M."/>
            <person name="Blaxter M."/>
            <person name="Arakawa K."/>
        </authorList>
    </citation>
    <scope>NUCLEOTIDE SEQUENCE [LARGE SCALE GENOMIC DNA]</scope>
    <source>
        <strain evidence="3">Z151</strain>
    </source>
</reference>